<dbReference type="EMBL" id="CCYD01002864">
    <property type="protein sequence ID" value="CEG47799.1"/>
    <property type="molecule type" value="Genomic_DNA"/>
</dbReference>
<evidence type="ECO:0000313" key="2">
    <source>
        <dbReference type="Proteomes" id="UP000054928"/>
    </source>
</evidence>
<reference evidence="2" key="1">
    <citation type="submission" date="2014-09" db="EMBL/GenBank/DDBJ databases">
        <authorList>
            <person name="Sharma Rahul"/>
            <person name="Thines Marco"/>
        </authorList>
    </citation>
    <scope>NUCLEOTIDE SEQUENCE [LARGE SCALE GENOMIC DNA]</scope>
</reference>
<evidence type="ECO:0000313" key="1">
    <source>
        <dbReference type="EMBL" id="CEG47799.1"/>
    </source>
</evidence>
<accession>A0A0P1B154</accession>
<organism evidence="1 2">
    <name type="scientific">Plasmopara halstedii</name>
    <name type="common">Downy mildew of sunflower</name>
    <dbReference type="NCBI Taxonomy" id="4781"/>
    <lineage>
        <taxon>Eukaryota</taxon>
        <taxon>Sar</taxon>
        <taxon>Stramenopiles</taxon>
        <taxon>Oomycota</taxon>
        <taxon>Peronosporomycetes</taxon>
        <taxon>Peronosporales</taxon>
        <taxon>Peronosporaceae</taxon>
        <taxon>Plasmopara</taxon>
    </lineage>
</organism>
<protein>
    <submittedName>
        <fullName evidence="1">Uncharacterized protein</fullName>
    </submittedName>
</protein>
<dbReference type="AlphaFoldDB" id="A0A0P1B154"/>
<proteinExistence type="predicted"/>
<dbReference type="RefSeq" id="XP_024584168.1">
    <property type="nucleotide sequence ID" value="XM_024718806.1"/>
</dbReference>
<sequence>MYLWLNGRLRECFGREVNLPFGEPRADPRSSFIFDKAAGLATMKSARLAIP</sequence>
<dbReference type="Proteomes" id="UP000054928">
    <property type="component" value="Unassembled WGS sequence"/>
</dbReference>
<name>A0A0P1B154_PLAHL</name>
<keyword evidence="2" id="KW-1185">Reference proteome</keyword>
<dbReference type="GeneID" id="36400189"/>